<dbReference type="SUPFAM" id="SSF54631">
    <property type="entry name" value="CBS-domain pair"/>
    <property type="match status" value="1"/>
</dbReference>
<proteinExistence type="predicted"/>
<evidence type="ECO:0000313" key="3">
    <source>
        <dbReference type="Proteomes" id="UP001597058"/>
    </source>
</evidence>
<dbReference type="Gene3D" id="3.10.580.10">
    <property type="entry name" value="CBS-domain"/>
    <property type="match status" value="1"/>
</dbReference>
<gene>
    <name evidence="2" type="ORF">ACFQ5X_25460</name>
</gene>
<accession>A0ABW3XIA4</accession>
<evidence type="ECO:0000256" key="1">
    <source>
        <dbReference type="SAM" id="MobiDB-lite"/>
    </source>
</evidence>
<keyword evidence="3" id="KW-1185">Reference proteome</keyword>
<organism evidence="2 3">
    <name type="scientific">Streptomyces kaempferi</name>
    <dbReference type="NCBI Taxonomy" id="333725"/>
    <lineage>
        <taxon>Bacteria</taxon>
        <taxon>Bacillati</taxon>
        <taxon>Actinomycetota</taxon>
        <taxon>Actinomycetes</taxon>
        <taxon>Kitasatosporales</taxon>
        <taxon>Streptomycetaceae</taxon>
        <taxon>Streptomyces</taxon>
    </lineage>
</organism>
<evidence type="ECO:0008006" key="4">
    <source>
        <dbReference type="Google" id="ProtNLM"/>
    </source>
</evidence>
<dbReference type="Proteomes" id="UP001597058">
    <property type="component" value="Unassembled WGS sequence"/>
</dbReference>
<feature type="region of interest" description="Disordered" evidence="1">
    <location>
        <begin position="15"/>
        <end position="38"/>
    </location>
</feature>
<protein>
    <recommendedName>
        <fullName evidence="4">CBS domain-containing protein</fullName>
    </recommendedName>
</protein>
<feature type="compositionally biased region" description="Low complexity" evidence="1">
    <location>
        <begin position="15"/>
        <end position="33"/>
    </location>
</feature>
<dbReference type="InterPro" id="IPR046342">
    <property type="entry name" value="CBS_dom_sf"/>
</dbReference>
<sequence length="113" mass="11956">MTLALALTLTTVRTRQRPADTAATAPAPSDAMDVSGPRVGDDMTVEVALSVMASARVGYLLLCDEDEQCTGAITRAQLTAVRDSSAYTDRIRVRDVLGAGEHDRVPGVLALVR</sequence>
<dbReference type="EMBL" id="JBHTMM010000034">
    <property type="protein sequence ID" value="MFD1309192.1"/>
    <property type="molecule type" value="Genomic_DNA"/>
</dbReference>
<name>A0ABW3XIA4_9ACTN</name>
<reference evidence="3" key="1">
    <citation type="journal article" date="2019" name="Int. J. Syst. Evol. Microbiol.">
        <title>The Global Catalogue of Microorganisms (GCM) 10K type strain sequencing project: providing services to taxonomists for standard genome sequencing and annotation.</title>
        <authorList>
            <consortium name="The Broad Institute Genomics Platform"/>
            <consortium name="The Broad Institute Genome Sequencing Center for Infectious Disease"/>
            <person name="Wu L."/>
            <person name="Ma J."/>
        </authorList>
    </citation>
    <scope>NUCLEOTIDE SEQUENCE [LARGE SCALE GENOMIC DNA]</scope>
    <source>
        <strain evidence="3">CGMCC 4.7020</strain>
    </source>
</reference>
<comment type="caution">
    <text evidence="2">The sequence shown here is derived from an EMBL/GenBank/DDBJ whole genome shotgun (WGS) entry which is preliminary data.</text>
</comment>
<dbReference type="RefSeq" id="WP_381240585.1">
    <property type="nucleotide sequence ID" value="NZ_JBHSKH010000081.1"/>
</dbReference>
<evidence type="ECO:0000313" key="2">
    <source>
        <dbReference type="EMBL" id="MFD1309192.1"/>
    </source>
</evidence>